<dbReference type="Gene3D" id="1.10.10.60">
    <property type="entry name" value="Homeodomain-like"/>
    <property type="match status" value="1"/>
</dbReference>
<keyword evidence="1 2" id="KW-0539">Nucleus</keyword>
<comment type="caution">
    <text evidence="4">The sequence shown here is derived from an EMBL/GenBank/DDBJ whole genome shotgun (WGS) entry which is preliminary data.</text>
</comment>
<evidence type="ECO:0000256" key="2">
    <source>
        <dbReference type="RuleBase" id="RU000682"/>
    </source>
</evidence>
<reference evidence="4" key="1">
    <citation type="submission" date="2018-11" db="EMBL/GenBank/DDBJ databases">
        <authorList>
            <person name="Alioto T."/>
            <person name="Alioto T."/>
        </authorList>
    </citation>
    <scope>NUCLEOTIDE SEQUENCE</scope>
</reference>
<dbReference type="GO" id="GO:0003677">
    <property type="term" value="F:DNA binding"/>
    <property type="evidence" value="ECO:0007669"/>
    <property type="project" value="UniProtKB-UniRule"/>
</dbReference>
<dbReference type="AlphaFoldDB" id="A0A8B6CEK5"/>
<evidence type="ECO:0000313" key="5">
    <source>
        <dbReference type="Proteomes" id="UP000596742"/>
    </source>
</evidence>
<dbReference type="CDD" id="cd00086">
    <property type="entry name" value="homeodomain"/>
    <property type="match status" value="1"/>
</dbReference>
<gene>
    <name evidence="4" type="ORF">MGAL_10B088907</name>
</gene>
<dbReference type="InterPro" id="IPR009057">
    <property type="entry name" value="Homeodomain-like_sf"/>
</dbReference>
<feature type="DNA-binding region" description="Homeobox" evidence="1">
    <location>
        <begin position="43"/>
        <end position="106"/>
    </location>
</feature>
<sequence>MTYFLPHIVPWLRKRLNPDFSVAAVRSQAHLPSCASQQLYKGPSRTRIDLSKEQVDILEHAWEQGLTSASKKHNQEIGDLSIKTSISRERIEVWIGNRRAKQKRGGQGVAPTKKRKTTKGPTAYTLFSRQFKRGKYLSFIIIVLANHDS</sequence>
<keyword evidence="1 2" id="KW-0371">Homeobox</keyword>
<dbReference type="EMBL" id="UYJE01001576">
    <property type="protein sequence ID" value="VDI03295.1"/>
    <property type="molecule type" value="Genomic_DNA"/>
</dbReference>
<keyword evidence="1 2" id="KW-0238">DNA-binding</keyword>
<comment type="subcellular location">
    <subcellularLocation>
        <location evidence="1 2">Nucleus</location>
    </subcellularLocation>
</comment>
<dbReference type="GO" id="GO:0005634">
    <property type="term" value="C:nucleus"/>
    <property type="evidence" value="ECO:0007669"/>
    <property type="project" value="UniProtKB-SubCell"/>
</dbReference>
<dbReference type="SMART" id="SM00389">
    <property type="entry name" value="HOX"/>
    <property type="match status" value="1"/>
</dbReference>
<evidence type="ECO:0000313" key="4">
    <source>
        <dbReference type="EMBL" id="VDI03295.1"/>
    </source>
</evidence>
<organism evidence="4 5">
    <name type="scientific">Mytilus galloprovincialis</name>
    <name type="common">Mediterranean mussel</name>
    <dbReference type="NCBI Taxonomy" id="29158"/>
    <lineage>
        <taxon>Eukaryota</taxon>
        <taxon>Metazoa</taxon>
        <taxon>Spiralia</taxon>
        <taxon>Lophotrochozoa</taxon>
        <taxon>Mollusca</taxon>
        <taxon>Bivalvia</taxon>
        <taxon>Autobranchia</taxon>
        <taxon>Pteriomorphia</taxon>
        <taxon>Mytilida</taxon>
        <taxon>Mytiloidea</taxon>
        <taxon>Mytilidae</taxon>
        <taxon>Mytilinae</taxon>
        <taxon>Mytilus</taxon>
    </lineage>
</organism>
<dbReference type="SUPFAM" id="SSF46689">
    <property type="entry name" value="Homeodomain-like"/>
    <property type="match status" value="1"/>
</dbReference>
<keyword evidence="5" id="KW-1185">Reference proteome</keyword>
<dbReference type="Proteomes" id="UP000596742">
    <property type="component" value="Unassembled WGS sequence"/>
</dbReference>
<evidence type="ECO:0000259" key="3">
    <source>
        <dbReference type="PROSITE" id="PS50071"/>
    </source>
</evidence>
<protein>
    <recommendedName>
        <fullName evidence="3">Homeobox domain-containing protein</fullName>
    </recommendedName>
</protein>
<proteinExistence type="predicted"/>
<evidence type="ECO:0000256" key="1">
    <source>
        <dbReference type="PROSITE-ProRule" id="PRU00108"/>
    </source>
</evidence>
<dbReference type="Pfam" id="PF00046">
    <property type="entry name" value="Homeodomain"/>
    <property type="match status" value="1"/>
</dbReference>
<dbReference type="PROSITE" id="PS50071">
    <property type="entry name" value="HOMEOBOX_2"/>
    <property type="match status" value="1"/>
</dbReference>
<accession>A0A8B6CEK5</accession>
<feature type="domain" description="Homeobox" evidence="3">
    <location>
        <begin position="41"/>
        <end position="105"/>
    </location>
</feature>
<name>A0A8B6CEK5_MYTGA</name>
<dbReference type="InterPro" id="IPR001356">
    <property type="entry name" value="HD"/>
</dbReference>